<sequence>MMNGDQRQREKTMKVVLACRSLVSLCLLKRRWFQRRPRAVAGFLAVEIPIGGCTFLFSSSSPVLLTTVTGHTSFCGMGRRESTGDRRSEGGSTVEDGGDVFKDLVGSACFVAPEVLRRSYGVEADIWSAGVILYILLSGVPPFWGENEQCIFDAVLRGNPAFASDPWPSISSSAKHLVKKMLQSDPKERLSATEVLKNLSEEEIVGLKEMFKTVDTDNSETVTFEKSKAGLPKLGTKLSESEVRQLMEAIPNHVAIQIALELKKLLIDDSLLHISQSDLEANLFKVRLSSYPSASEPWKLG</sequence>
<organism evidence="1 2">
    <name type="scientific">Rhododendron molle</name>
    <name type="common">Chinese azalea</name>
    <name type="synonym">Azalea mollis</name>
    <dbReference type="NCBI Taxonomy" id="49168"/>
    <lineage>
        <taxon>Eukaryota</taxon>
        <taxon>Viridiplantae</taxon>
        <taxon>Streptophyta</taxon>
        <taxon>Embryophyta</taxon>
        <taxon>Tracheophyta</taxon>
        <taxon>Spermatophyta</taxon>
        <taxon>Magnoliopsida</taxon>
        <taxon>eudicotyledons</taxon>
        <taxon>Gunneridae</taxon>
        <taxon>Pentapetalae</taxon>
        <taxon>asterids</taxon>
        <taxon>Ericales</taxon>
        <taxon>Ericaceae</taxon>
        <taxon>Ericoideae</taxon>
        <taxon>Rhodoreae</taxon>
        <taxon>Rhododendron</taxon>
    </lineage>
</organism>
<comment type="caution">
    <text evidence="1">The sequence shown here is derived from an EMBL/GenBank/DDBJ whole genome shotgun (WGS) entry which is preliminary data.</text>
</comment>
<reference evidence="1" key="1">
    <citation type="submission" date="2022-02" db="EMBL/GenBank/DDBJ databases">
        <title>Plant Genome Project.</title>
        <authorList>
            <person name="Zhang R.-G."/>
        </authorList>
    </citation>
    <scope>NUCLEOTIDE SEQUENCE</scope>
    <source>
        <strain evidence="1">AT1</strain>
    </source>
</reference>
<evidence type="ECO:0000313" key="1">
    <source>
        <dbReference type="EMBL" id="KAI8551488.1"/>
    </source>
</evidence>
<proteinExistence type="predicted"/>
<keyword evidence="2" id="KW-1185">Reference proteome</keyword>
<evidence type="ECO:0000313" key="2">
    <source>
        <dbReference type="Proteomes" id="UP001062846"/>
    </source>
</evidence>
<gene>
    <name evidence="1" type="ORF">RHMOL_Rhmol06G0190300</name>
</gene>
<accession>A0ACC0NFX2</accession>
<protein>
    <submittedName>
        <fullName evidence="1">Uncharacterized protein</fullName>
    </submittedName>
</protein>
<dbReference type="EMBL" id="CM046393">
    <property type="protein sequence ID" value="KAI8551488.1"/>
    <property type="molecule type" value="Genomic_DNA"/>
</dbReference>
<dbReference type="Proteomes" id="UP001062846">
    <property type="component" value="Chromosome 6"/>
</dbReference>
<name>A0ACC0NFX2_RHOML</name>